<protein>
    <submittedName>
        <fullName evidence="3">Collagen alpha-1(III) chain</fullName>
    </submittedName>
</protein>
<feature type="compositionally biased region" description="Low complexity" evidence="1">
    <location>
        <begin position="157"/>
        <end position="187"/>
    </location>
</feature>
<feature type="compositionally biased region" description="Basic residues" evidence="1">
    <location>
        <begin position="367"/>
        <end position="377"/>
    </location>
</feature>
<name>A0A2Y9S6B7_PHYMC</name>
<dbReference type="RefSeq" id="XP_023972862.1">
    <property type="nucleotide sequence ID" value="XM_024117094.1"/>
</dbReference>
<feature type="compositionally biased region" description="Low complexity" evidence="1">
    <location>
        <begin position="403"/>
        <end position="415"/>
    </location>
</feature>
<keyword evidence="2" id="KW-1185">Reference proteome</keyword>
<feature type="compositionally biased region" description="Low complexity" evidence="1">
    <location>
        <begin position="269"/>
        <end position="287"/>
    </location>
</feature>
<keyword evidence="3" id="KW-0176">Collagen</keyword>
<dbReference type="InParanoid" id="A0A2Y9S6B7"/>
<proteinExistence type="predicted"/>
<evidence type="ECO:0000256" key="1">
    <source>
        <dbReference type="SAM" id="MobiDB-lite"/>
    </source>
</evidence>
<gene>
    <name evidence="3" type="primary">LOC102979592</name>
</gene>
<feature type="compositionally biased region" description="Basic and acidic residues" evidence="1">
    <location>
        <begin position="348"/>
        <end position="359"/>
    </location>
</feature>
<dbReference type="KEGG" id="pcad:102979592"/>
<accession>A0A2Y9S6B7</accession>
<feature type="compositionally biased region" description="Polar residues" evidence="1">
    <location>
        <begin position="40"/>
        <end position="53"/>
    </location>
</feature>
<dbReference type="GO" id="GO:0005581">
    <property type="term" value="C:collagen trimer"/>
    <property type="evidence" value="ECO:0007669"/>
    <property type="project" value="UniProtKB-KW"/>
</dbReference>
<feature type="region of interest" description="Disordered" evidence="1">
    <location>
        <begin position="1"/>
        <end position="105"/>
    </location>
</feature>
<feature type="compositionally biased region" description="Low complexity" evidence="1">
    <location>
        <begin position="227"/>
        <end position="250"/>
    </location>
</feature>
<feature type="compositionally biased region" description="Basic and acidic residues" evidence="1">
    <location>
        <begin position="417"/>
        <end position="428"/>
    </location>
</feature>
<evidence type="ECO:0000313" key="2">
    <source>
        <dbReference type="Proteomes" id="UP000248484"/>
    </source>
</evidence>
<feature type="compositionally biased region" description="Low complexity" evidence="1">
    <location>
        <begin position="307"/>
        <end position="336"/>
    </location>
</feature>
<dbReference type="Proteomes" id="UP000248484">
    <property type="component" value="Chromosome 2"/>
</dbReference>
<reference evidence="3" key="1">
    <citation type="submission" date="2025-08" db="UniProtKB">
        <authorList>
            <consortium name="RefSeq"/>
        </authorList>
    </citation>
    <scope>IDENTIFICATION</scope>
    <source>
        <tissue evidence="3">Muscle</tissue>
    </source>
</reference>
<feature type="compositionally biased region" description="Pro residues" evidence="1">
    <location>
        <begin position="337"/>
        <end position="346"/>
    </location>
</feature>
<feature type="compositionally biased region" description="Basic and acidic residues" evidence="1">
    <location>
        <begin position="74"/>
        <end position="91"/>
    </location>
</feature>
<feature type="region of interest" description="Disordered" evidence="1">
    <location>
        <begin position="149"/>
        <end position="443"/>
    </location>
</feature>
<sequence length="443" mass="45372">MVYDYRLTQFPPSRRPGSGAEGPSIRGAKCGPSSQPPPTSKGTVPFASSQRQGDGQDAVPSQRQRPGPCPPEPEAPHRRQTGEEVTARHWAEGPNLANGYSGHGKAMAGFTKEKRLGCVFKTEHEFANWPWLSLGRDPGLSAAKVCQLRGGGGSGAGDLASLPSPGLGGLLAARPGPPRSRSSSGRAAGRGSGRPGPSRPRGPRLGGPGRSARALQPGSDIHRRSQPAAPEAASPRLAAGPEGAPRAGPGRLRRREVPLPGAEGGGRAAGRACAAAGSRRAPGPCAGSPSEPPAARLGGGPGRPRGRTAGPAARGSAPPLSGPVLPGAPGAALAPLRRPPARPPAALPRREGEALRCERGAPPQRPPQRRAKPRHLRSGGPGAFASVSAKLRRPALSPPSPPGDRAAAAAAFASPERGLRGPDAERMGRRLRMPRRPETPVRQ</sequence>
<organism evidence="2 3">
    <name type="scientific">Physeter macrocephalus</name>
    <name type="common">Sperm whale</name>
    <name type="synonym">Physeter catodon</name>
    <dbReference type="NCBI Taxonomy" id="9755"/>
    <lineage>
        <taxon>Eukaryota</taxon>
        <taxon>Metazoa</taxon>
        <taxon>Chordata</taxon>
        <taxon>Craniata</taxon>
        <taxon>Vertebrata</taxon>
        <taxon>Euteleostomi</taxon>
        <taxon>Mammalia</taxon>
        <taxon>Eutheria</taxon>
        <taxon>Laurasiatheria</taxon>
        <taxon>Artiodactyla</taxon>
        <taxon>Whippomorpha</taxon>
        <taxon>Cetacea</taxon>
        <taxon>Odontoceti</taxon>
        <taxon>Physeteridae</taxon>
        <taxon>Physeter</taxon>
    </lineage>
</organism>
<dbReference type="GeneID" id="102979592"/>
<dbReference type="AlphaFoldDB" id="A0A2Y9S6B7"/>
<evidence type="ECO:0000313" key="3">
    <source>
        <dbReference type="RefSeq" id="XP_023972862.1"/>
    </source>
</evidence>